<evidence type="ECO:0008006" key="5">
    <source>
        <dbReference type="Google" id="ProtNLM"/>
    </source>
</evidence>
<dbReference type="AlphaFoldDB" id="A0A939LMS1"/>
<comment type="caution">
    <text evidence="3">The sequence shown here is derived from an EMBL/GenBank/DDBJ whole genome shotgun (WGS) entry which is preliminary data.</text>
</comment>
<protein>
    <recommendedName>
        <fullName evidence="5">Lipoprotein</fullName>
    </recommendedName>
</protein>
<dbReference type="Proteomes" id="UP000664209">
    <property type="component" value="Unassembled WGS sequence"/>
</dbReference>
<dbReference type="PROSITE" id="PS51257">
    <property type="entry name" value="PROKAR_LIPOPROTEIN"/>
    <property type="match status" value="1"/>
</dbReference>
<name>A0A939LMS1_9CELL</name>
<gene>
    <name evidence="3" type="ORF">J4G33_04295</name>
</gene>
<keyword evidence="4" id="KW-1185">Reference proteome</keyword>
<accession>A0A939LMS1</accession>
<proteinExistence type="predicted"/>
<dbReference type="RefSeq" id="WP_208054714.1">
    <property type="nucleotide sequence ID" value="NZ_JAGEMK010000002.1"/>
</dbReference>
<sequence>MASSYRSRIAPAAASVLAVVGLVGCAPSEAQTCVDWVDFASPEHALADAELAVTGEVLEAAGATDLYGAQATVWSVRVTGEPLAGEPPPGDEIRVISTPVTCTGEEIYPGGDPLDTAGPLILLLTSDEADGDWRTITPRQGAVPAGPDGELPLAWPEDEEA</sequence>
<dbReference type="EMBL" id="JAGEMK010000002">
    <property type="protein sequence ID" value="MBO1751017.1"/>
    <property type="molecule type" value="Genomic_DNA"/>
</dbReference>
<feature type="region of interest" description="Disordered" evidence="1">
    <location>
        <begin position="138"/>
        <end position="161"/>
    </location>
</feature>
<evidence type="ECO:0000256" key="2">
    <source>
        <dbReference type="SAM" id="SignalP"/>
    </source>
</evidence>
<organism evidence="3 4">
    <name type="scientific">Actinotalea soli</name>
    <dbReference type="NCBI Taxonomy" id="2819234"/>
    <lineage>
        <taxon>Bacteria</taxon>
        <taxon>Bacillati</taxon>
        <taxon>Actinomycetota</taxon>
        <taxon>Actinomycetes</taxon>
        <taxon>Micrococcales</taxon>
        <taxon>Cellulomonadaceae</taxon>
        <taxon>Actinotalea</taxon>
    </lineage>
</organism>
<feature type="chain" id="PRO_5037128737" description="Lipoprotein" evidence="2">
    <location>
        <begin position="31"/>
        <end position="161"/>
    </location>
</feature>
<evidence type="ECO:0000256" key="1">
    <source>
        <dbReference type="SAM" id="MobiDB-lite"/>
    </source>
</evidence>
<evidence type="ECO:0000313" key="3">
    <source>
        <dbReference type="EMBL" id="MBO1751017.1"/>
    </source>
</evidence>
<reference evidence="3" key="1">
    <citation type="submission" date="2021-03" db="EMBL/GenBank/DDBJ databases">
        <title>Actinotalea soli sp. nov., isolated from soil.</title>
        <authorList>
            <person name="Ping W."/>
            <person name="Zhang J."/>
        </authorList>
    </citation>
    <scope>NUCLEOTIDE SEQUENCE</scope>
    <source>
        <strain evidence="3">BY-33</strain>
    </source>
</reference>
<keyword evidence="2" id="KW-0732">Signal</keyword>
<feature type="signal peptide" evidence="2">
    <location>
        <begin position="1"/>
        <end position="30"/>
    </location>
</feature>
<evidence type="ECO:0000313" key="4">
    <source>
        <dbReference type="Proteomes" id="UP000664209"/>
    </source>
</evidence>